<reference evidence="3" key="1">
    <citation type="submission" date="2024-04" db="EMBL/GenBank/DDBJ databases">
        <title>Phylogenomic analyses of a clade within the roseobacter group suggest taxonomic reassignments of species of the genera Aestuariivita, Citreicella, Loktanella, Nautella, Pelagibaca, Ruegeria, Thalassobius, Thiobacimonas and Tropicibacter, and the proposal o.</title>
        <authorList>
            <person name="Jeon C.O."/>
        </authorList>
    </citation>
    <scope>NUCLEOTIDE SEQUENCE [LARGE SCALE GENOMIC DNA]</scope>
    <source>
        <strain evidence="3">SS1-5</strain>
    </source>
</reference>
<evidence type="ECO:0000313" key="3">
    <source>
        <dbReference type="Proteomes" id="UP001470809"/>
    </source>
</evidence>
<keyword evidence="3" id="KW-1185">Reference proteome</keyword>
<dbReference type="KEGG" id="yrh:AABB31_16795"/>
<dbReference type="RefSeq" id="WP_373635383.1">
    <property type="nucleotide sequence ID" value="NZ_CP151767.2"/>
</dbReference>
<proteinExistence type="predicted"/>
<accession>A0AAN0NJW4</accession>
<dbReference type="EMBL" id="CP151767">
    <property type="protein sequence ID" value="WZU66660.2"/>
    <property type="molecule type" value="Genomic_DNA"/>
</dbReference>
<sequence length="1271" mass="135860">MRHVDPQLFQCEAGLIDWGLIWKLQYRRDLIMAGFDDINEDQIDFVCGLFEEAVLNAGRVLHGAHLRWSTAPLLGIPSRAFRVWRRNKLGFSAEVELSADDLTVWNHQNFNAISWGQPMALVRFTCNVVQPHGFVAGFANGPTADRWITIRPMSPAQSSYVIGGAGMTGMLLPPSVTLNQIFGVSQDDVANDDGWEEVERVGLPVPTDSWAGIGDHTAEQGLLDGGLMSPIEAALARYTRGQPAVGWPNFISAGMPAPTFSLPDGQQLVDEMHNQILGEIRERMTLVPAAMASTLSNVTIPPPESATGQVAPTEPSEATYSPLDLMLAGVTTDPCLSLILGYGTALDHTLDQTSSTSAAAQFGPDHTHYMVTAEWDGGLLGDGSALEMAALAMQPHFAFAGAAPADMQAQSTNPMTPLEPDGPWRRSVRFSWDRVPKTGLYRVASFATAKQRIMPSGPVTLMNEPRPSGGFRPTAANAVAGDPDTGRISAADRVVEIPAPNAATNNGFVVMRYAAVTQTIFGLWGHWSEVDEIVREPSPSPVPILAARLDPRPPADGGPCPATLTVEFSWDWSVRRPDSILISGRLWAAADRSDPPPGEVPVMTLPRSIGGAEQGVLISFNDDVPSSPDADIVGLAADGEAFAAFGPAQGDDIRRYRVTIHDFALDFDPTPHVGMHLFTRVFERLAPGRIGPFPQYPYAISASDPRPPSINSGIDYVDLASLPDANGECHARLSWPEVPAAAGYFIYEATETDLRAALGLPPPALEATLSARLEEVRDAYNLDPTRRPFTRRYPELQQAVSRNVTLPKGSRDIHFFAVLAQSASGLDSAWPIDGVPGERLIPIAAPAIAKPQAPILEVRRVPVGEEGFAAQLTVTPRIGHKARRIRVFRTRIDDAARQIDTMGPPIAMVDGNSPDWDVSVTSDAVAADYIDGATGVDQPGGSWDWVWYRAEVWSTPDPERGLLTGRSDPSPAQNVIIPPDHAPDLSDIDMEWPGGNLGAVELRWASSAPIPMTGLGAHRMSVAVLEAGATDPVFADEQALAHIPTAPGAVNMPCCWREGPVASDGTQNYRALIYRDADMPALSVAIRMRDPLGRITERLADIPQGSVLPEPMISGLAAAAVGGGLNALRFSVNASLSSGPAGPYRLEIVARLGSSGNGGGGGRIGSLSVPGRNPVRTRMDLRSRAARSAAISPVGGLTDAGRVLRRDIDIPDIAALRGPPEGVGTDELAIWRHATGRTALGFTVATAADIGVVTVRLFAPDGRMARQSIEV</sequence>
<gene>
    <name evidence="2" type="ORF">AABB31_16795</name>
</gene>
<evidence type="ECO:0000256" key="1">
    <source>
        <dbReference type="SAM" id="MobiDB-lite"/>
    </source>
</evidence>
<organism evidence="2 3">
    <name type="scientific">Yoonia rhodophyticola</name>
    <dbReference type="NCBI Taxonomy" id="3137370"/>
    <lineage>
        <taxon>Bacteria</taxon>
        <taxon>Pseudomonadati</taxon>
        <taxon>Pseudomonadota</taxon>
        <taxon>Alphaproteobacteria</taxon>
        <taxon>Rhodobacterales</taxon>
        <taxon>Paracoccaceae</taxon>
        <taxon>Yoonia</taxon>
    </lineage>
</organism>
<name>A0AAN0NJW4_9RHOB</name>
<dbReference type="AlphaFoldDB" id="A0AAN0NJW4"/>
<dbReference type="Proteomes" id="UP001470809">
    <property type="component" value="Chromosome"/>
</dbReference>
<reference evidence="2 3" key="2">
    <citation type="submission" date="2024-08" db="EMBL/GenBank/DDBJ databases">
        <title>Phylogenomic analyses of a clade within the roseobacter group suggest taxonomic reassignments of species of the genera Aestuariivita, Citreicella, Loktanella, Nautella, Pelagibaca, Ruegeria, Thalassobius, Thiobacimonas and Tropicibacter, and the proposal o.</title>
        <authorList>
            <person name="Jeon C.O."/>
        </authorList>
    </citation>
    <scope>NUCLEOTIDE SEQUENCE [LARGE SCALE GENOMIC DNA]</scope>
    <source>
        <strain evidence="2 3">SS1-5</strain>
    </source>
</reference>
<feature type="region of interest" description="Disordered" evidence="1">
    <location>
        <begin position="297"/>
        <end position="316"/>
    </location>
</feature>
<protein>
    <submittedName>
        <fullName evidence="2">Uncharacterized protein</fullName>
    </submittedName>
</protein>
<evidence type="ECO:0000313" key="2">
    <source>
        <dbReference type="EMBL" id="WZU66660.2"/>
    </source>
</evidence>